<organism evidence="1 2">
    <name type="scientific">Rhodopirellula maiorica SM1</name>
    <dbReference type="NCBI Taxonomy" id="1265738"/>
    <lineage>
        <taxon>Bacteria</taxon>
        <taxon>Pseudomonadati</taxon>
        <taxon>Planctomycetota</taxon>
        <taxon>Planctomycetia</taxon>
        <taxon>Pirellulales</taxon>
        <taxon>Pirellulaceae</taxon>
        <taxon>Novipirellula</taxon>
    </lineage>
</organism>
<evidence type="ECO:0000313" key="2">
    <source>
        <dbReference type="Proteomes" id="UP000011991"/>
    </source>
</evidence>
<protein>
    <submittedName>
        <fullName evidence="1">Uncharacterized protein</fullName>
    </submittedName>
</protein>
<keyword evidence="2" id="KW-1185">Reference proteome</keyword>
<comment type="caution">
    <text evidence="1">The sequence shown here is derived from an EMBL/GenBank/DDBJ whole genome shotgun (WGS) entry which is preliminary data.</text>
</comment>
<dbReference type="EMBL" id="ANOG01001038">
    <property type="protein sequence ID" value="EMI15814.1"/>
    <property type="molecule type" value="Genomic_DNA"/>
</dbReference>
<proteinExistence type="predicted"/>
<sequence>MFRIRAKTERSNIILSGGGAFVAARCGGKLTSAKERRGSDVLTNGVAGRTRVAGRMGSD</sequence>
<reference evidence="1 2" key="1">
    <citation type="journal article" date="2013" name="Mar. Genomics">
        <title>Expression of sulfatases in Rhodopirellula baltica and the diversity of sulfatases in the genus Rhodopirellula.</title>
        <authorList>
            <person name="Wegner C.E."/>
            <person name="Richter-Heitmann T."/>
            <person name="Klindworth A."/>
            <person name="Klockow C."/>
            <person name="Richter M."/>
            <person name="Achstetter T."/>
            <person name="Glockner F.O."/>
            <person name="Harder J."/>
        </authorList>
    </citation>
    <scope>NUCLEOTIDE SEQUENCE [LARGE SCALE GENOMIC DNA]</scope>
    <source>
        <strain evidence="1 2">SM1</strain>
    </source>
</reference>
<name>M5RPE5_9BACT</name>
<dbReference type="Proteomes" id="UP000011991">
    <property type="component" value="Unassembled WGS sequence"/>
</dbReference>
<dbReference type="AlphaFoldDB" id="M5RPE5"/>
<gene>
    <name evidence="1" type="ORF">RMSM_07263</name>
</gene>
<accession>M5RPE5</accession>
<evidence type="ECO:0000313" key="1">
    <source>
        <dbReference type="EMBL" id="EMI15814.1"/>
    </source>
</evidence>